<evidence type="ECO:0000313" key="2">
    <source>
        <dbReference type="Proteomes" id="UP000070250"/>
    </source>
</evidence>
<accession>A0A127F7R9</accession>
<dbReference type="AlphaFoldDB" id="A0A127F7R9"/>
<dbReference type="PATRIC" id="fig|465721.4.peg.1056"/>
<protein>
    <submittedName>
        <fullName evidence="1">Uncharacterized protein</fullName>
    </submittedName>
</protein>
<dbReference type="PANTHER" id="PTHR35004:SF6">
    <property type="entry name" value="TRANSPOSASE"/>
    <property type="match status" value="1"/>
</dbReference>
<dbReference type="PANTHER" id="PTHR35004">
    <property type="entry name" value="TRANSPOSASE RV3428C-RELATED"/>
    <property type="match status" value="1"/>
</dbReference>
<dbReference type="EMBL" id="CP011971">
    <property type="protein sequence ID" value="AMN46457.1"/>
    <property type="molecule type" value="Genomic_DNA"/>
</dbReference>
<dbReference type="STRING" id="465721.ACG33_04950"/>
<organism evidence="1 2">
    <name type="scientific">Steroidobacter denitrificans</name>
    <dbReference type="NCBI Taxonomy" id="465721"/>
    <lineage>
        <taxon>Bacteria</taxon>
        <taxon>Pseudomonadati</taxon>
        <taxon>Pseudomonadota</taxon>
        <taxon>Gammaproteobacteria</taxon>
        <taxon>Steroidobacterales</taxon>
        <taxon>Steroidobacteraceae</taxon>
        <taxon>Steroidobacter</taxon>
    </lineage>
</organism>
<dbReference type="Gene3D" id="1.10.10.60">
    <property type="entry name" value="Homeodomain-like"/>
    <property type="match status" value="1"/>
</dbReference>
<keyword evidence="2" id="KW-1185">Reference proteome</keyword>
<dbReference type="Pfam" id="PF13384">
    <property type="entry name" value="HTH_23"/>
    <property type="match status" value="1"/>
</dbReference>
<dbReference type="KEGG" id="sdf:ACG33_04950"/>
<proteinExistence type="predicted"/>
<name>A0A127F7R9_STEDE</name>
<evidence type="ECO:0000313" key="1">
    <source>
        <dbReference type="EMBL" id="AMN46457.1"/>
    </source>
</evidence>
<gene>
    <name evidence="1" type="ORF">ACG33_04950</name>
</gene>
<reference evidence="1 2" key="1">
    <citation type="submission" date="2015-06" db="EMBL/GenBank/DDBJ databases">
        <title>A Comprehensive Approach to Explore the Metabolic and Phylogenetic Diversity of Bacterial Steroid Degradation in the Environment: Testosterone as an Example.</title>
        <authorList>
            <person name="Yang F.-C."/>
            <person name="Chen Y.-L."/>
            <person name="Yu C.-P."/>
            <person name="Tang S.-L."/>
            <person name="Wang P.-H."/>
            <person name="Ismail W."/>
            <person name="Wang C.-H."/>
            <person name="Yang C.-Y."/>
            <person name="Chiang Y.-R."/>
        </authorList>
    </citation>
    <scope>NUCLEOTIDE SEQUENCE [LARGE SCALE GENOMIC DNA]</scope>
    <source>
        <strain evidence="1 2">DSM 18526</strain>
    </source>
</reference>
<sequence>MLTQEQVVEIQVLGRQGRSIRQIARQTGLSRNTVRRYRARTKGKVERFNGYLKGSFIVPLAATLRAGGLMLDVATANREVLRWLSGRVHAGIWRAAWLGGRRSAVRCRYGIATYRSRPHCR</sequence>
<dbReference type="Proteomes" id="UP000070250">
    <property type="component" value="Chromosome"/>
</dbReference>